<protein>
    <submittedName>
        <fullName evidence="5">FadR family transcriptional regulator</fullName>
    </submittedName>
</protein>
<organism evidence="5 6">
    <name type="scientific">Tectimicrobiota bacterium</name>
    <dbReference type="NCBI Taxonomy" id="2528274"/>
    <lineage>
        <taxon>Bacteria</taxon>
        <taxon>Pseudomonadati</taxon>
        <taxon>Nitrospinota/Tectimicrobiota group</taxon>
        <taxon>Candidatus Tectimicrobiota</taxon>
    </lineage>
</organism>
<evidence type="ECO:0000313" key="5">
    <source>
        <dbReference type="EMBL" id="MBI3013976.1"/>
    </source>
</evidence>
<dbReference type="PRINTS" id="PR00035">
    <property type="entry name" value="HTHGNTR"/>
</dbReference>
<evidence type="ECO:0000256" key="2">
    <source>
        <dbReference type="ARBA" id="ARBA00023125"/>
    </source>
</evidence>
<dbReference type="SUPFAM" id="SSF48008">
    <property type="entry name" value="GntR ligand-binding domain-like"/>
    <property type="match status" value="1"/>
</dbReference>
<dbReference type="EMBL" id="JACPSX010000045">
    <property type="protein sequence ID" value="MBI3013976.1"/>
    <property type="molecule type" value="Genomic_DNA"/>
</dbReference>
<keyword evidence="2" id="KW-0238">DNA-binding</keyword>
<gene>
    <name evidence="5" type="ORF">HYY65_02670</name>
</gene>
<dbReference type="PROSITE" id="PS50949">
    <property type="entry name" value="HTH_GNTR"/>
    <property type="match status" value="1"/>
</dbReference>
<proteinExistence type="predicted"/>
<keyword evidence="3" id="KW-0804">Transcription</keyword>
<feature type="domain" description="HTH gntR-type" evidence="4">
    <location>
        <begin position="26"/>
        <end position="96"/>
    </location>
</feature>
<comment type="caution">
    <text evidence="5">The sequence shown here is derived from an EMBL/GenBank/DDBJ whole genome shotgun (WGS) entry which is preliminary data.</text>
</comment>
<name>A0A932M0I7_UNCTE</name>
<dbReference type="Pfam" id="PF00392">
    <property type="entry name" value="GntR"/>
    <property type="match status" value="1"/>
</dbReference>
<dbReference type="InterPro" id="IPR036390">
    <property type="entry name" value="WH_DNA-bd_sf"/>
</dbReference>
<evidence type="ECO:0000256" key="1">
    <source>
        <dbReference type="ARBA" id="ARBA00023015"/>
    </source>
</evidence>
<accession>A0A932M0I7</accession>
<dbReference type="SMART" id="SM00895">
    <property type="entry name" value="FCD"/>
    <property type="match status" value="1"/>
</dbReference>
<dbReference type="PANTHER" id="PTHR43537:SF5">
    <property type="entry name" value="UXU OPERON TRANSCRIPTIONAL REGULATOR"/>
    <property type="match status" value="1"/>
</dbReference>
<dbReference type="PANTHER" id="PTHR43537">
    <property type="entry name" value="TRANSCRIPTIONAL REGULATOR, GNTR FAMILY"/>
    <property type="match status" value="1"/>
</dbReference>
<dbReference type="InterPro" id="IPR011711">
    <property type="entry name" value="GntR_C"/>
</dbReference>
<dbReference type="SMART" id="SM00345">
    <property type="entry name" value="HTH_GNTR"/>
    <property type="match status" value="1"/>
</dbReference>
<dbReference type="Proteomes" id="UP000741360">
    <property type="component" value="Unassembled WGS sequence"/>
</dbReference>
<dbReference type="GO" id="GO:0003677">
    <property type="term" value="F:DNA binding"/>
    <property type="evidence" value="ECO:0007669"/>
    <property type="project" value="UniProtKB-KW"/>
</dbReference>
<dbReference type="InterPro" id="IPR000524">
    <property type="entry name" value="Tscrpt_reg_HTH_GntR"/>
</dbReference>
<evidence type="ECO:0000313" key="6">
    <source>
        <dbReference type="Proteomes" id="UP000741360"/>
    </source>
</evidence>
<dbReference type="AlphaFoldDB" id="A0A932M0I7"/>
<sequence length="261" mass="29655">MNPVEMGSKRSSSEGSLFSIEAVHKPKISETVANQLRKEIALGHFKVGEKLPSDLELARRYQVGRTAVREAFRILEFNGLLSVRAGNSGGAFVCRPDQGILKTQLEEILRMDGVSVGHLYEVRLALEPDMLETALKRATPADLAALRENVERSEASFLEGRQQDKVRETYGFHIILAEMTRNPIYVFLMKAIIEIMYQSYSRVMPVTDFNRIPIDDHREILTHIENGNIAEAKRHLVHHIEEINDGVMKEVHLHDFLLKKS</sequence>
<keyword evidence="1" id="KW-0805">Transcription regulation</keyword>
<dbReference type="SUPFAM" id="SSF46785">
    <property type="entry name" value="Winged helix' DNA-binding domain"/>
    <property type="match status" value="1"/>
</dbReference>
<reference evidence="5" key="1">
    <citation type="submission" date="2020-07" db="EMBL/GenBank/DDBJ databases">
        <title>Huge and variable diversity of episymbiotic CPR bacteria and DPANN archaea in groundwater ecosystems.</title>
        <authorList>
            <person name="He C.Y."/>
            <person name="Keren R."/>
            <person name="Whittaker M."/>
            <person name="Farag I.F."/>
            <person name="Doudna J."/>
            <person name="Cate J.H.D."/>
            <person name="Banfield J.F."/>
        </authorList>
    </citation>
    <scope>NUCLEOTIDE SEQUENCE</scope>
    <source>
        <strain evidence="5">NC_groundwater_717_Ag_S-0.2um_59_8</strain>
    </source>
</reference>
<dbReference type="Pfam" id="PF07729">
    <property type="entry name" value="FCD"/>
    <property type="match status" value="1"/>
</dbReference>
<dbReference type="Gene3D" id="1.10.10.10">
    <property type="entry name" value="Winged helix-like DNA-binding domain superfamily/Winged helix DNA-binding domain"/>
    <property type="match status" value="1"/>
</dbReference>
<dbReference type="Gene3D" id="1.20.120.530">
    <property type="entry name" value="GntR ligand-binding domain-like"/>
    <property type="match status" value="1"/>
</dbReference>
<evidence type="ECO:0000259" key="4">
    <source>
        <dbReference type="PROSITE" id="PS50949"/>
    </source>
</evidence>
<dbReference type="InterPro" id="IPR008920">
    <property type="entry name" value="TF_FadR/GntR_C"/>
</dbReference>
<evidence type="ECO:0000256" key="3">
    <source>
        <dbReference type="ARBA" id="ARBA00023163"/>
    </source>
</evidence>
<dbReference type="GO" id="GO:0003700">
    <property type="term" value="F:DNA-binding transcription factor activity"/>
    <property type="evidence" value="ECO:0007669"/>
    <property type="project" value="InterPro"/>
</dbReference>
<dbReference type="CDD" id="cd07377">
    <property type="entry name" value="WHTH_GntR"/>
    <property type="match status" value="1"/>
</dbReference>
<dbReference type="InterPro" id="IPR036388">
    <property type="entry name" value="WH-like_DNA-bd_sf"/>
</dbReference>